<dbReference type="EMBL" id="LWLG01000006">
    <property type="protein sequence ID" value="OAQ20820.1"/>
    <property type="molecule type" value="Genomic_DNA"/>
</dbReference>
<keyword evidence="2" id="KW-0812">Transmembrane</keyword>
<comment type="caution">
    <text evidence="3">The sequence shown here is derived from an EMBL/GenBank/DDBJ whole genome shotgun (WGS) entry which is preliminary data.</text>
</comment>
<gene>
    <name evidence="3" type="ORF">TDIS_1109</name>
</gene>
<keyword evidence="1" id="KW-0175">Coiled coil</keyword>
<organism evidence="3 4">
    <name type="scientific">Thermosulfurimonas dismutans</name>
    <dbReference type="NCBI Taxonomy" id="999894"/>
    <lineage>
        <taxon>Bacteria</taxon>
        <taxon>Pseudomonadati</taxon>
        <taxon>Thermodesulfobacteriota</taxon>
        <taxon>Thermodesulfobacteria</taxon>
        <taxon>Thermodesulfobacteriales</taxon>
        <taxon>Thermodesulfobacteriaceae</taxon>
        <taxon>Thermosulfurimonas</taxon>
    </lineage>
</organism>
<feature type="coiled-coil region" evidence="1">
    <location>
        <begin position="59"/>
        <end position="86"/>
    </location>
</feature>
<evidence type="ECO:0000313" key="4">
    <source>
        <dbReference type="Proteomes" id="UP000078390"/>
    </source>
</evidence>
<keyword evidence="2" id="KW-0472">Membrane</keyword>
<protein>
    <submittedName>
        <fullName evidence="3">Uncharacterized protein</fullName>
    </submittedName>
</protein>
<evidence type="ECO:0000256" key="1">
    <source>
        <dbReference type="SAM" id="Coils"/>
    </source>
</evidence>
<reference evidence="3 4" key="1">
    <citation type="submission" date="2016-04" db="EMBL/GenBank/DDBJ databases">
        <title>Genome analysis of Thermosulfurimonas dismutans, the first thermophilic sulfur-disproportionating bacterium of the phylum Thermodesulfobacteria.</title>
        <authorList>
            <person name="Mardanov A.V."/>
            <person name="Beletsky A.V."/>
            <person name="Kadnikov V.V."/>
            <person name="Slobodkin A.I."/>
            <person name="Ravin N.V."/>
        </authorList>
    </citation>
    <scope>NUCLEOTIDE SEQUENCE [LARGE SCALE GENOMIC DNA]</scope>
    <source>
        <strain evidence="3 4">S95</strain>
    </source>
</reference>
<name>A0A179D422_9BACT</name>
<keyword evidence="2" id="KW-1133">Transmembrane helix</keyword>
<dbReference type="Proteomes" id="UP000078390">
    <property type="component" value="Unassembled WGS sequence"/>
</dbReference>
<dbReference type="STRING" id="999894.TDIS_1109"/>
<dbReference type="AlphaFoldDB" id="A0A179D422"/>
<proteinExistence type="predicted"/>
<evidence type="ECO:0000313" key="3">
    <source>
        <dbReference type="EMBL" id="OAQ20820.1"/>
    </source>
</evidence>
<feature type="transmembrane region" description="Helical" evidence="2">
    <location>
        <begin position="82"/>
        <end position="103"/>
    </location>
</feature>
<sequence>MAAQDPSSKKILQRLEELQKNSLEHTSRINELSSQVSILRQQNEEILSLLKSNDKLSPNRVLEVRLNQMSAQIEELRIQVQILAKAIMALIGVFVLILLFMIFRSRRSSRYGSIRI</sequence>
<keyword evidence="4" id="KW-1185">Reference proteome</keyword>
<evidence type="ECO:0000256" key="2">
    <source>
        <dbReference type="SAM" id="Phobius"/>
    </source>
</evidence>
<accession>A0A179D422</accession>